<dbReference type="Gene3D" id="1.10.3030.10">
    <property type="entry name" value="Gametocyte protein Pfg27"/>
    <property type="match status" value="1"/>
</dbReference>
<gene>
    <name evidence="2" type="ORF">PMALA_053930</name>
</gene>
<evidence type="ECO:0000313" key="2">
    <source>
        <dbReference type="EMBL" id="SBS96441.1"/>
    </source>
</evidence>
<feature type="signal peptide" evidence="1">
    <location>
        <begin position="1"/>
        <end position="16"/>
    </location>
</feature>
<organism evidence="2 3">
    <name type="scientific">Plasmodium malariae</name>
    <dbReference type="NCBI Taxonomy" id="5858"/>
    <lineage>
        <taxon>Eukaryota</taxon>
        <taxon>Sar</taxon>
        <taxon>Alveolata</taxon>
        <taxon>Apicomplexa</taxon>
        <taxon>Aconoidasida</taxon>
        <taxon>Haemosporida</taxon>
        <taxon>Plasmodiidae</taxon>
        <taxon>Plasmodium</taxon>
        <taxon>Plasmodium (Plasmodium)</taxon>
    </lineage>
</organism>
<dbReference type="Proteomes" id="UP000078597">
    <property type="component" value="Unassembled WGS sequence"/>
</dbReference>
<protein>
    <submittedName>
        <fullName evidence="2">Uncharacterized protein</fullName>
    </submittedName>
</protein>
<proteinExistence type="predicted"/>
<dbReference type="AlphaFoldDB" id="A0A1A8WX33"/>
<evidence type="ECO:0000313" key="3">
    <source>
        <dbReference type="Proteomes" id="UP000078597"/>
    </source>
</evidence>
<sequence length="150" mass="17975">MNIYIILLNNILVIHAFIKSSAECLKKEYPHHIKLRTGRSTSKCPYTLIYKHLQNSALRKDVITLSDLEFYSTIDFLFRQLLHNPRIQDKTNKQELFSKIIDYNIDFPIIYFKRYLGYSFKDDTSMKKCIDRIKRRLNFIVIEGIITEEY</sequence>
<name>A0A1A8WX33_PLAMA</name>
<evidence type="ECO:0000256" key="1">
    <source>
        <dbReference type="SAM" id="SignalP"/>
    </source>
</evidence>
<dbReference type="EMBL" id="FLQW01004000">
    <property type="protein sequence ID" value="SBS96441.1"/>
    <property type="molecule type" value="Genomic_DNA"/>
</dbReference>
<dbReference type="InterPro" id="IPR036469">
    <property type="entry name" value="Pfg27_sf"/>
</dbReference>
<feature type="chain" id="PRO_5008381172" evidence="1">
    <location>
        <begin position="17"/>
        <end position="150"/>
    </location>
</feature>
<accession>A0A1A8WX33</accession>
<reference evidence="3" key="1">
    <citation type="submission" date="2016-05" db="EMBL/GenBank/DDBJ databases">
        <authorList>
            <person name="Naeem Raeece"/>
        </authorList>
    </citation>
    <scope>NUCLEOTIDE SEQUENCE [LARGE SCALE GENOMIC DNA]</scope>
</reference>
<keyword evidence="1" id="KW-0732">Signal</keyword>